<dbReference type="RefSeq" id="WP_152217266.1">
    <property type="nucleotide sequence ID" value="NZ_WESC01000016.1"/>
</dbReference>
<dbReference type="EMBL" id="WESC01000016">
    <property type="protein sequence ID" value="KAB7738815.1"/>
    <property type="molecule type" value="Genomic_DNA"/>
</dbReference>
<keyword evidence="10" id="KW-1185">Reference proteome</keyword>
<feature type="transmembrane region" description="Helical" evidence="8">
    <location>
        <begin position="257"/>
        <end position="283"/>
    </location>
</feature>
<feature type="transmembrane region" description="Helical" evidence="8">
    <location>
        <begin position="328"/>
        <end position="345"/>
    </location>
</feature>
<evidence type="ECO:0000256" key="4">
    <source>
        <dbReference type="ARBA" id="ARBA00022475"/>
    </source>
</evidence>
<evidence type="ECO:0000313" key="10">
    <source>
        <dbReference type="Proteomes" id="UP000468901"/>
    </source>
</evidence>
<dbReference type="SUPFAM" id="SSF81345">
    <property type="entry name" value="ABC transporter involved in vitamin B12 uptake, BtuC"/>
    <property type="match status" value="1"/>
</dbReference>
<keyword evidence="4" id="KW-1003">Cell membrane</keyword>
<dbReference type="CDD" id="cd06550">
    <property type="entry name" value="TM_ABC_iron-siderophores_like"/>
    <property type="match status" value="1"/>
</dbReference>
<keyword evidence="7 8" id="KW-0472">Membrane</keyword>
<comment type="caution">
    <text evidence="9">The sequence shown here is derived from an EMBL/GenBank/DDBJ whole genome shotgun (WGS) entry which is preliminary data.</text>
</comment>
<feature type="transmembrane region" description="Helical" evidence="8">
    <location>
        <begin position="165"/>
        <end position="188"/>
    </location>
</feature>
<reference evidence="9 10" key="1">
    <citation type="submission" date="2019-09" db="EMBL/GenBank/DDBJ databases">
        <title>Parvibaculum sedimenti sp. nov., isolated from sediment.</title>
        <authorList>
            <person name="Wang Y."/>
        </authorList>
    </citation>
    <scope>NUCLEOTIDE SEQUENCE [LARGE SCALE GENOMIC DNA]</scope>
    <source>
        <strain evidence="9 10">HXT-9</strain>
    </source>
</reference>
<name>A0A6N6VDL7_9HYPH</name>
<accession>A0A6N6VDL7</accession>
<feature type="transmembrane region" description="Helical" evidence="8">
    <location>
        <begin position="208"/>
        <end position="228"/>
    </location>
</feature>
<dbReference type="GO" id="GO:0022857">
    <property type="term" value="F:transmembrane transporter activity"/>
    <property type="evidence" value="ECO:0007669"/>
    <property type="project" value="InterPro"/>
</dbReference>
<gene>
    <name evidence="9" type="ORF">F2P47_15370</name>
</gene>
<evidence type="ECO:0000256" key="3">
    <source>
        <dbReference type="ARBA" id="ARBA00022448"/>
    </source>
</evidence>
<keyword evidence="6 8" id="KW-1133">Transmembrane helix</keyword>
<protein>
    <submittedName>
        <fullName evidence="9">Iron chelate uptake ABC transporter family permease subunit</fullName>
    </submittedName>
</protein>
<feature type="transmembrane region" description="Helical" evidence="8">
    <location>
        <begin position="303"/>
        <end position="321"/>
    </location>
</feature>
<organism evidence="9 10">
    <name type="scientific">Parvibaculum sedimenti</name>
    <dbReference type="NCBI Taxonomy" id="2608632"/>
    <lineage>
        <taxon>Bacteria</taxon>
        <taxon>Pseudomonadati</taxon>
        <taxon>Pseudomonadota</taxon>
        <taxon>Alphaproteobacteria</taxon>
        <taxon>Hyphomicrobiales</taxon>
        <taxon>Parvibaculaceae</taxon>
        <taxon>Parvibaculum</taxon>
    </lineage>
</organism>
<dbReference type="GO" id="GO:0033214">
    <property type="term" value="P:siderophore-iron import into cell"/>
    <property type="evidence" value="ECO:0007669"/>
    <property type="project" value="TreeGrafter"/>
</dbReference>
<evidence type="ECO:0000256" key="8">
    <source>
        <dbReference type="SAM" id="Phobius"/>
    </source>
</evidence>
<sequence>MSVARVARPPALRRLPRAVLLGGLAMLLGLAFLLALGIGAMQIPAGEVLRVLFGFETDSQAAAIVLGLRLPRAVLAILVGAGLGISGAALQGLFRNPLADPGLIGISGGAALGAVSVIVLGHLLIALLPLAADPHLLPVAAFLGGLAATFATERLAHHRGVAATGILLLAGIAINAMAGAIMGVLIYSSDDSQLREITFWTMGSLAKGGWSGVTLSAPFVILAVLMLLRCAAPLNAMLLGEREAHHLGVSIERLKRVVMIAGALAVGASVAVSGIIAFVGVVVPHLVRMAAGPDHRVVLPGSALLGAVLLLVADCGARVIVAPAEMPIGLVTSLIGSPFFLWLLLRRKGLGA</sequence>
<dbReference type="Gene3D" id="1.10.3470.10">
    <property type="entry name" value="ABC transporter involved in vitamin B12 uptake, BtuC"/>
    <property type="match status" value="1"/>
</dbReference>
<dbReference type="PANTHER" id="PTHR30472:SF25">
    <property type="entry name" value="ABC TRANSPORTER PERMEASE PROTEIN MJ0876-RELATED"/>
    <property type="match status" value="1"/>
</dbReference>
<dbReference type="FunFam" id="1.10.3470.10:FF:000001">
    <property type="entry name" value="Vitamin B12 ABC transporter permease BtuC"/>
    <property type="match status" value="1"/>
</dbReference>
<keyword evidence="5 8" id="KW-0812">Transmembrane</keyword>
<keyword evidence="3" id="KW-0813">Transport</keyword>
<evidence type="ECO:0000256" key="7">
    <source>
        <dbReference type="ARBA" id="ARBA00023136"/>
    </source>
</evidence>
<feature type="transmembrane region" description="Helical" evidence="8">
    <location>
        <begin position="106"/>
        <end position="130"/>
    </location>
</feature>
<dbReference type="Pfam" id="PF01032">
    <property type="entry name" value="FecCD"/>
    <property type="match status" value="1"/>
</dbReference>
<evidence type="ECO:0000256" key="2">
    <source>
        <dbReference type="ARBA" id="ARBA00007935"/>
    </source>
</evidence>
<dbReference type="PANTHER" id="PTHR30472">
    <property type="entry name" value="FERRIC ENTEROBACTIN TRANSPORT SYSTEM PERMEASE PROTEIN"/>
    <property type="match status" value="1"/>
</dbReference>
<dbReference type="InterPro" id="IPR000522">
    <property type="entry name" value="ABC_transptr_permease_BtuC"/>
</dbReference>
<dbReference type="Proteomes" id="UP000468901">
    <property type="component" value="Unassembled WGS sequence"/>
</dbReference>
<evidence type="ECO:0000256" key="1">
    <source>
        <dbReference type="ARBA" id="ARBA00004651"/>
    </source>
</evidence>
<feature type="transmembrane region" description="Helical" evidence="8">
    <location>
        <begin position="20"/>
        <end position="43"/>
    </location>
</feature>
<dbReference type="GO" id="GO:0005886">
    <property type="term" value="C:plasma membrane"/>
    <property type="evidence" value="ECO:0007669"/>
    <property type="project" value="UniProtKB-SubCell"/>
</dbReference>
<feature type="transmembrane region" description="Helical" evidence="8">
    <location>
        <begin position="73"/>
        <end position="94"/>
    </location>
</feature>
<comment type="similarity">
    <text evidence="2">Belongs to the binding-protein-dependent transport system permease family. FecCD subfamily.</text>
</comment>
<evidence type="ECO:0000313" key="9">
    <source>
        <dbReference type="EMBL" id="KAB7738815.1"/>
    </source>
</evidence>
<evidence type="ECO:0000256" key="6">
    <source>
        <dbReference type="ARBA" id="ARBA00022989"/>
    </source>
</evidence>
<feature type="transmembrane region" description="Helical" evidence="8">
    <location>
        <begin position="136"/>
        <end position="153"/>
    </location>
</feature>
<dbReference type="InterPro" id="IPR037294">
    <property type="entry name" value="ABC_BtuC-like"/>
</dbReference>
<evidence type="ECO:0000256" key="5">
    <source>
        <dbReference type="ARBA" id="ARBA00022692"/>
    </source>
</evidence>
<dbReference type="AlphaFoldDB" id="A0A6N6VDL7"/>
<comment type="subcellular location">
    <subcellularLocation>
        <location evidence="1">Cell membrane</location>
        <topology evidence="1">Multi-pass membrane protein</topology>
    </subcellularLocation>
</comment>
<proteinExistence type="inferred from homology"/>